<accession>A0A7S6SX13</accession>
<feature type="region of interest" description="Disordered" evidence="1">
    <location>
        <begin position="404"/>
        <end position="425"/>
    </location>
</feature>
<organism evidence="3">
    <name type="scientific">Bathycoccus sp. RCC716 virus 2</name>
    <dbReference type="NCBI Taxonomy" id="2530039"/>
    <lineage>
        <taxon>Viruses</taxon>
        <taxon>Varidnaviria</taxon>
        <taxon>Bamfordvirae</taxon>
        <taxon>Nucleocytoviricota</taxon>
        <taxon>Megaviricetes</taxon>
        <taxon>Algavirales</taxon>
        <taxon>Phycodnaviridae</taxon>
        <taxon>Prasinovirus</taxon>
    </lineage>
</organism>
<sequence length="473" mass="52236">MAGCTLRVHDHPDYHGAHYDFKSSGHSGWISDRDSSAKMLGNCRNTTYLGFEHPWHVENGGLAWIMGEGDNVRNMHEGNSHGKGKGGGGRDHRWYKRGDRLHEVVKIDIPTENINEGRMREDITIYGKRLDHRSHEWGHIPHITKTSDGKFTAADSDQWLKDQNHKGKACPGGDAYWKGFQKIACVYDVKTGSKLGRIQALHGEIKDAGSGDPRKAMFNNIVRKYCDRADRLDDRIKSGGGVNTCRSVANAKEFAKVHCKQGDKIKSDKTFCTVEELGQDLYDELATDYCEKNPSIDWCSCYNVMKHKDDCRNHADLPGCEDVADQLNMMADSLPADAMSEFKGNEICWGSCVGTDRYIPHKDKLDPTGRCNREVCINVANITAGNLTDSGINLDMSCVTGDGSGTGGSGTSEGSSSNRSKTEAGVINDTKTAEDIMNRERFYEKSSFKWGSGAASSSSSCLLVLIIILVMFL</sequence>
<dbReference type="Pfam" id="PF19082">
    <property type="entry name" value="DUF5773"/>
    <property type="match status" value="1"/>
</dbReference>
<protein>
    <submittedName>
        <fullName evidence="3">Uncharacterized protein</fullName>
    </submittedName>
</protein>
<reference evidence="3" key="1">
    <citation type="submission" date="2019-02" db="EMBL/GenBank/DDBJ databases">
        <authorList>
            <person name="Bachy C."/>
            <person name="Yung C.-M."/>
            <person name="Roux S."/>
            <person name="Sullivan M.B."/>
            <person name="Worden A.Z."/>
        </authorList>
    </citation>
    <scope>NUCLEOTIDE SEQUENCE</scope>
    <source>
        <strain evidence="3">BII-V2</strain>
    </source>
</reference>
<dbReference type="EMBL" id="MK522038">
    <property type="protein sequence ID" value="QOR60500.1"/>
    <property type="molecule type" value="Genomic_DNA"/>
</dbReference>
<proteinExistence type="predicted"/>
<name>A0A7S6SX13_9PHYC</name>
<evidence type="ECO:0000256" key="1">
    <source>
        <dbReference type="SAM" id="MobiDB-lite"/>
    </source>
</evidence>
<evidence type="ECO:0000313" key="3">
    <source>
        <dbReference type="EMBL" id="QOR60500.1"/>
    </source>
</evidence>
<keyword evidence="2" id="KW-0812">Transmembrane</keyword>
<feature type="transmembrane region" description="Helical" evidence="2">
    <location>
        <begin position="450"/>
        <end position="472"/>
    </location>
</feature>
<evidence type="ECO:0000256" key="2">
    <source>
        <dbReference type="SAM" id="Phobius"/>
    </source>
</evidence>
<keyword evidence="2" id="KW-1133">Transmembrane helix</keyword>
<keyword evidence="2" id="KW-0472">Membrane</keyword>
<dbReference type="InterPro" id="IPR043922">
    <property type="entry name" value="DUF5773"/>
</dbReference>